<dbReference type="InterPro" id="IPR002293">
    <property type="entry name" value="AA/rel_permease1"/>
</dbReference>
<keyword evidence="12" id="KW-1185">Reference proteome</keyword>
<feature type="transmembrane region" description="Helical" evidence="6">
    <location>
        <begin position="387"/>
        <end position="406"/>
    </location>
</feature>
<feature type="transmembrane region" description="Helical" evidence="6">
    <location>
        <begin position="134"/>
        <end position="151"/>
    </location>
</feature>
<keyword evidence="3 6" id="KW-0812">Transmembrane</keyword>
<gene>
    <name evidence="7" type="ORF">HKBW3S09_01016</name>
    <name evidence="8" type="ORF">HKBW3S34_00155</name>
    <name evidence="9" type="ORF">HKBW3S44_00375</name>
</gene>
<dbReference type="GO" id="GO:0022857">
    <property type="term" value="F:transmembrane transporter activity"/>
    <property type="evidence" value="ECO:0007669"/>
    <property type="project" value="InterPro"/>
</dbReference>
<name>A0A6V8PEH6_9ACTN</name>
<dbReference type="InterPro" id="IPR050367">
    <property type="entry name" value="APC_superfamily"/>
</dbReference>
<feature type="transmembrane region" description="Helical" evidence="6">
    <location>
        <begin position="171"/>
        <end position="196"/>
    </location>
</feature>
<evidence type="ECO:0008006" key="13">
    <source>
        <dbReference type="Google" id="ProtNLM"/>
    </source>
</evidence>
<keyword evidence="4 6" id="KW-1133">Transmembrane helix</keyword>
<protein>
    <recommendedName>
        <fullName evidence="13">APC family permease</fullName>
    </recommendedName>
</protein>
<comment type="subcellular location">
    <subcellularLocation>
        <location evidence="1">Cell membrane</location>
        <topology evidence="1">Multi-pass membrane protein</topology>
    </subcellularLocation>
</comment>
<feature type="transmembrane region" description="Helical" evidence="6">
    <location>
        <begin position="217"/>
        <end position="238"/>
    </location>
</feature>
<evidence type="ECO:0000313" key="10">
    <source>
        <dbReference type="Proteomes" id="UP000561271"/>
    </source>
</evidence>
<evidence type="ECO:0000256" key="1">
    <source>
        <dbReference type="ARBA" id="ARBA00004651"/>
    </source>
</evidence>
<dbReference type="PANTHER" id="PTHR42770">
    <property type="entry name" value="AMINO ACID TRANSPORTER-RELATED"/>
    <property type="match status" value="1"/>
</dbReference>
<feature type="transmembrane region" description="Helical" evidence="6">
    <location>
        <begin position="311"/>
        <end position="333"/>
    </location>
</feature>
<evidence type="ECO:0000313" key="12">
    <source>
        <dbReference type="Proteomes" id="UP000588083"/>
    </source>
</evidence>
<evidence type="ECO:0000256" key="2">
    <source>
        <dbReference type="ARBA" id="ARBA00022475"/>
    </source>
</evidence>
<evidence type="ECO:0000256" key="4">
    <source>
        <dbReference type="ARBA" id="ARBA00022989"/>
    </source>
</evidence>
<feature type="transmembrane region" description="Helical" evidence="6">
    <location>
        <begin position="354"/>
        <end position="375"/>
    </location>
</feature>
<proteinExistence type="predicted"/>
<organism evidence="8 12">
    <name type="scientific">Candidatus Hakubella thermalkaliphila</name>
    <dbReference type="NCBI Taxonomy" id="2754717"/>
    <lineage>
        <taxon>Bacteria</taxon>
        <taxon>Bacillati</taxon>
        <taxon>Actinomycetota</taxon>
        <taxon>Actinomycetota incertae sedis</taxon>
        <taxon>Candidatus Hakubellales</taxon>
        <taxon>Candidatus Hakubellaceae</taxon>
        <taxon>Candidatus Hakubella</taxon>
    </lineage>
</organism>
<dbReference type="Pfam" id="PF13520">
    <property type="entry name" value="AA_permease_2"/>
    <property type="match status" value="1"/>
</dbReference>
<evidence type="ECO:0000256" key="3">
    <source>
        <dbReference type="ARBA" id="ARBA00022692"/>
    </source>
</evidence>
<dbReference type="PANTHER" id="PTHR42770:SF7">
    <property type="entry name" value="MEMBRANE PROTEIN"/>
    <property type="match status" value="1"/>
</dbReference>
<feature type="transmembrane region" description="Helical" evidence="6">
    <location>
        <begin position="244"/>
        <end position="266"/>
    </location>
</feature>
<sequence>MDIMALLLDHPLGEGDAETINSKVITDLTSQAWGLYKTVCLSLQKTIDFVDTRDMKGEEKKIIRSRAQELQRAIEQAPKSVKWKLRAAIGEKIQWYDLPEEVARGATSTNAYQEIIDAAAKDGYTPLPWGSMPIAASLALIPMVVFFNLWPNWGTTLYGEVRGASDYKRNVLGMGGALLVTTILAIIFLALIAKTIGWEFYHAANFTFWAGTSPLPLFPYPGLLVAFITQNPVLQLWILLSLSLWFWGWSGTVFLSSSRVIFAAAFDRVLPEWMATVSARFRTPTGALIVMTIPSIIVSLLYSYYPGFITLTLASAAVIAITYVGTTVAAIVLPYRKRELFNASPVSRYTIGGIPAITISGVIFLLFLLYNIYMWSVDAVYGLNSPLSAIYMLSLYILAIVLYFGFKRYRRRQGIDINMAYQEIPVE</sequence>
<keyword evidence="2" id="KW-1003">Cell membrane</keyword>
<reference evidence="10 11" key="1">
    <citation type="journal article" date="2020" name="Front. Microbiol.">
        <title>Single-cell genomics of novel Actinobacteria with the Wood-Ljungdahl pathway discovered in a serpentinizing system.</title>
        <authorList>
            <person name="Merino N."/>
            <person name="Kawai M."/>
            <person name="Boyd E.S."/>
            <person name="Colman D.R."/>
            <person name="McGlynn S.E."/>
            <person name="Nealson K.H."/>
            <person name="Kurokawa K."/>
            <person name="Hongoh Y."/>
        </authorList>
    </citation>
    <scope>NUCLEOTIDE SEQUENCE [LARGE SCALE GENOMIC DNA]</scope>
    <source>
        <strain evidence="7 11">S09_30</strain>
        <strain evidence="8 12">S34</strain>
        <strain evidence="9 10">S44</strain>
    </source>
</reference>
<accession>A0A6V8PEH6</accession>
<dbReference type="Proteomes" id="UP000585609">
    <property type="component" value="Unassembled WGS sequence"/>
</dbReference>
<dbReference type="GO" id="GO:0005886">
    <property type="term" value="C:plasma membrane"/>
    <property type="evidence" value="ECO:0007669"/>
    <property type="project" value="UniProtKB-SubCell"/>
</dbReference>
<evidence type="ECO:0000256" key="6">
    <source>
        <dbReference type="SAM" id="Phobius"/>
    </source>
</evidence>
<dbReference type="AlphaFoldDB" id="A0A6V8PEH6"/>
<dbReference type="EMBL" id="BLRW01000133">
    <property type="protein sequence ID" value="GFP23551.1"/>
    <property type="molecule type" value="Genomic_DNA"/>
</dbReference>
<keyword evidence="5 6" id="KW-0472">Membrane</keyword>
<evidence type="ECO:0000313" key="11">
    <source>
        <dbReference type="Proteomes" id="UP000585609"/>
    </source>
</evidence>
<evidence type="ECO:0000313" key="7">
    <source>
        <dbReference type="EMBL" id="GFP23551.1"/>
    </source>
</evidence>
<evidence type="ECO:0000313" key="9">
    <source>
        <dbReference type="EMBL" id="GFP36694.1"/>
    </source>
</evidence>
<dbReference type="EMBL" id="BLRZ01000004">
    <property type="protein sequence ID" value="GFP29236.1"/>
    <property type="molecule type" value="Genomic_DNA"/>
</dbReference>
<evidence type="ECO:0000256" key="5">
    <source>
        <dbReference type="ARBA" id="ARBA00023136"/>
    </source>
</evidence>
<dbReference type="Gene3D" id="1.20.1740.10">
    <property type="entry name" value="Amino acid/polyamine transporter I"/>
    <property type="match status" value="1"/>
</dbReference>
<evidence type="ECO:0000313" key="8">
    <source>
        <dbReference type="EMBL" id="GFP29236.1"/>
    </source>
</evidence>
<dbReference type="Proteomes" id="UP000588083">
    <property type="component" value="Unassembled WGS sequence"/>
</dbReference>
<comment type="caution">
    <text evidence="8">The sequence shown here is derived from an EMBL/GenBank/DDBJ whole genome shotgun (WGS) entry which is preliminary data.</text>
</comment>
<dbReference type="Proteomes" id="UP000561271">
    <property type="component" value="Unassembled WGS sequence"/>
</dbReference>
<dbReference type="EMBL" id="BLSC01000016">
    <property type="protein sequence ID" value="GFP36694.1"/>
    <property type="molecule type" value="Genomic_DNA"/>
</dbReference>
<feature type="transmembrane region" description="Helical" evidence="6">
    <location>
        <begin position="287"/>
        <end position="305"/>
    </location>
</feature>